<dbReference type="PRINTS" id="PR00363">
    <property type="entry name" value="CYTOCHROMEB5"/>
</dbReference>
<proteinExistence type="inferred from homology"/>
<comment type="similarity">
    <text evidence="7 8">Belongs to the cytochrome b5 family.</text>
</comment>
<dbReference type="PANTHER" id="PTHR19359:SF135">
    <property type="entry name" value="CYTOCHROME B5 ISOFORM E"/>
    <property type="match status" value="1"/>
</dbReference>
<dbReference type="PROSITE" id="PS00191">
    <property type="entry name" value="CYTOCHROME_B5_1"/>
    <property type="match status" value="1"/>
</dbReference>
<evidence type="ECO:0000313" key="10">
    <source>
        <dbReference type="Proteomes" id="UP000504603"/>
    </source>
</evidence>
<evidence type="ECO:0000256" key="5">
    <source>
        <dbReference type="ARBA" id="ARBA00023004"/>
    </source>
</evidence>
<dbReference type="GO" id="GO:0046872">
    <property type="term" value="F:metal ion binding"/>
    <property type="evidence" value="ECO:0007669"/>
    <property type="project" value="UniProtKB-UniRule"/>
</dbReference>
<evidence type="ECO:0000256" key="2">
    <source>
        <dbReference type="ARBA" id="ARBA00022617"/>
    </source>
</evidence>
<dbReference type="Proteomes" id="UP000504603">
    <property type="component" value="Unplaced"/>
</dbReference>
<evidence type="ECO:0000256" key="3">
    <source>
        <dbReference type="ARBA" id="ARBA00022692"/>
    </source>
</evidence>
<comment type="subcellular location">
    <subcellularLocation>
        <location evidence="1">Membrane</location>
    </subcellularLocation>
</comment>
<gene>
    <name evidence="11" type="primary">LOC111016385</name>
</gene>
<dbReference type="GO" id="GO:0020037">
    <property type="term" value="F:heme binding"/>
    <property type="evidence" value="ECO:0007669"/>
    <property type="project" value="UniProtKB-UniRule"/>
</dbReference>
<dbReference type="Gene3D" id="3.10.120.10">
    <property type="entry name" value="Cytochrome b5-like heme/steroid binding domain"/>
    <property type="match status" value="1"/>
</dbReference>
<dbReference type="GeneID" id="111016385"/>
<dbReference type="InterPro" id="IPR001199">
    <property type="entry name" value="Cyt_B5-like_heme/steroid-bd"/>
</dbReference>
<dbReference type="PROSITE" id="PS50255">
    <property type="entry name" value="CYTOCHROME_B5_2"/>
    <property type="match status" value="1"/>
</dbReference>
<keyword evidence="5 8" id="KW-0408">Iron</keyword>
<dbReference type="KEGG" id="mcha:111016385"/>
<keyword evidence="3 8" id="KW-0812">Transmembrane</keyword>
<protein>
    <submittedName>
        <fullName evidence="11">Cytochrome b5-like</fullName>
    </submittedName>
</protein>
<dbReference type="AlphaFoldDB" id="A0A6J1D2G0"/>
<evidence type="ECO:0000256" key="6">
    <source>
        <dbReference type="ARBA" id="ARBA00023136"/>
    </source>
</evidence>
<dbReference type="GO" id="GO:0016020">
    <property type="term" value="C:membrane"/>
    <property type="evidence" value="ECO:0007669"/>
    <property type="project" value="UniProtKB-SubCell"/>
</dbReference>
<reference evidence="11" key="1">
    <citation type="submission" date="2025-08" db="UniProtKB">
        <authorList>
            <consortium name="RefSeq"/>
        </authorList>
    </citation>
    <scope>IDENTIFICATION</scope>
    <source>
        <strain evidence="11">OHB3-1</strain>
    </source>
</reference>
<keyword evidence="4 8" id="KW-0479">Metal-binding</keyword>
<evidence type="ECO:0000256" key="8">
    <source>
        <dbReference type="RuleBase" id="RU362121"/>
    </source>
</evidence>
<evidence type="ECO:0000256" key="7">
    <source>
        <dbReference type="ARBA" id="ARBA00038168"/>
    </source>
</evidence>
<dbReference type="Pfam" id="PF00173">
    <property type="entry name" value="Cyt-b5"/>
    <property type="match status" value="1"/>
</dbReference>
<keyword evidence="6 8" id="KW-0472">Membrane</keyword>
<organism evidence="10 11">
    <name type="scientific">Momordica charantia</name>
    <name type="common">Bitter gourd</name>
    <name type="synonym">Balsam pear</name>
    <dbReference type="NCBI Taxonomy" id="3673"/>
    <lineage>
        <taxon>Eukaryota</taxon>
        <taxon>Viridiplantae</taxon>
        <taxon>Streptophyta</taxon>
        <taxon>Embryophyta</taxon>
        <taxon>Tracheophyta</taxon>
        <taxon>Spermatophyta</taxon>
        <taxon>Magnoliopsida</taxon>
        <taxon>eudicotyledons</taxon>
        <taxon>Gunneridae</taxon>
        <taxon>Pentapetalae</taxon>
        <taxon>rosids</taxon>
        <taxon>fabids</taxon>
        <taxon>Cucurbitales</taxon>
        <taxon>Cucurbitaceae</taxon>
        <taxon>Momordiceae</taxon>
        <taxon>Momordica</taxon>
    </lineage>
</organism>
<dbReference type="FunFam" id="3.10.120.10:FF:000002">
    <property type="entry name" value="Cytochrome b5 type B"/>
    <property type="match status" value="1"/>
</dbReference>
<dbReference type="InterPro" id="IPR018506">
    <property type="entry name" value="Cyt_B5_heme-BS"/>
</dbReference>
<dbReference type="RefSeq" id="XP_022147466.1">
    <property type="nucleotide sequence ID" value="XM_022291774.1"/>
</dbReference>
<accession>A0A6J1D2G0</accession>
<name>A0A6J1D2G0_MOMCH</name>
<keyword evidence="8" id="KW-1133">Transmembrane helix</keyword>
<dbReference type="SMART" id="SM01117">
    <property type="entry name" value="Cyt-b5"/>
    <property type="match status" value="1"/>
</dbReference>
<feature type="domain" description="Cytochrome b5 heme-binding" evidence="9">
    <location>
        <begin position="5"/>
        <end position="81"/>
    </location>
</feature>
<evidence type="ECO:0000313" key="11">
    <source>
        <dbReference type="RefSeq" id="XP_022147466.1"/>
    </source>
</evidence>
<dbReference type="InterPro" id="IPR050668">
    <property type="entry name" value="Cytochrome_b5"/>
</dbReference>
<dbReference type="OrthoDB" id="260519at2759"/>
<dbReference type="InterPro" id="IPR036400">
    <property type="entry name" value="Cyt_B5-like_heme/steroid_sf"/>
</dbReference>
<feature type="transmembrane region" description="Helical" evidence="8">
    <location>
        <begin position="114"/>
        <end position="133"/>
    </location>
</feature>
<evidence type="ECO:0000256" key="1">
    <source>
        <dbReference type="ARBA" id="ARBA00004370"/>
    </source>
</evidence>
<keyword evidence="10" id="KW-1185">Reference proteome</keyword>
<keyword evidence="2 8" id="KW-0349">Heme</keyword>
<evidence type="ECO:0000256" key="4">
    <source>
        <dbReference type="ARBA" id="ARBA00022723"/>
    </source>
</evidence>
<evidence type="ECO:0000259" key="9">
    <source>
        <dbReference type="PROSITE" id="PS50255"/>
    </source>
</evidence>
<dbReference type="PANTHER" id="PTHR19359">
    <property type="entry name" value="CYTOCHROME B5"/>
    <property type="match status" value="1"/>
</dbReference>
<sequence length="137" mass="15158">MGSDPKVFAFDEVAKHNHQRDCWLIISGKVYDVTPFLEEHPGGDEVLILASEKDATDDFENVGHSLSAIDQMEQYYVGNVDMSTVPKPIDYRPPASQSATTLASAQSSGSSLKLLQFLIPLLLIGVAFYMQFYGKKQ</sequence>
<dbReference type="SUPFAM" id="SSF55856">
    <property type="entry name" value="Cytochrome b5-like heme/steroid binding domain"/>
    <property type="match status" value="1"/>
</dbReference>